<organism evidence="7 8">
    <name type="scientific">Mesorhizobium tamadayense</name>
    <dbReference type="NCBI Taxonomy" id="425306"/>
    <lineage>
        <taxon>Bacteria</taxon>
        <taxon>Pseudomonadati</taxon>
        <taxon>Pseudomonadota</taxon>
        <taxon>Alphaproteobacteria</taxon>
        <taxon>Hyphomicrobiales</taxon>
        <taxon>Phyllobacteriaceae</taxon>
        <taxon>Mesorhizobium</taxon>
    </lineage>
</organism>
<dbReference type="PROSITE" id="PS00624">
    <property type="entry name" value="GMC_OXRED_2"/>
    <property type="match status" value="1"/>
</dbReference>
<evidence type="ECO:0000256" key="3">
    <source>
        <dbReference type="ARBA" id="ARBA00022630"/>
    </source>
</evidence>
<keyword evidence="4" id="KW-0274">FAD</keyword>
<dbReference type="PANTHER" id="PTHR11552">
    <property type="entry name" value="GLUCOSE-METHANOL-CHOLINE GMC OXIDOREDUCTASE"/>
    <property type="match status" value="1"/>
</dbReference>
<gene>
    <name evidence="7" type="ORF">EH240_35705</name>
</gene>
<feature type="region of interest" description="Disordered" evidence="5">
    <location>
        <begin position="1"/>
        <end position="25"/>
    </location>
</feature>
<keyword evidence="8" id="KW-1185">Reference proteome</keyword>
<evidence type="ECO:0000256" key="1">
    <source>
        <dbReference type="ARBA" id="ARBA00001974"/>
    </source>
</evidence>
<comment type="caution">
    <text evidence="7">The sequence shown here is derived from an EMBL/GenBank/DDBJ whole genome shotgun (WGS) entry which is preliminary data.</text>
</comment>
<evidence type="ECO:0000256" key="2">
    <source>
        <dbReference type="ARBA" id="ARBA00010790"/>
    </source>
</evidence>
<dbReference type="InterPro" id="IPR036188">
    <property type="entry name" value="FAD/NAD-bd_sf"/>
</dbReference>
<comment type="similarity">
    <text evidence="2">Belongs to the GMC oxidoreductase family.</text>
</comment>
<dbReference type="Proteomes" id="UP000273786">
    <property type="component" value="Unassembled WGS sequence"/>
</dbReference>
<dbReference type="Pfam" id="PF00732">
    <property type="entry name" value="GMC_oxred_N"/>
    <property type="match status" value="1"/>
</dbReference>
<dbReference type="InterPro" id="IPR000172">
    <property type="entry name" value="GMC_OxRdtase_N"/>
</dbReference>
<keyword evidence="3" id="KW-0285">Flavoprotein</keyword>
<evidence type="ECO:0000313" key="8">
    <source>
        <dbReference type="Proteomes" id="UP000273786"/>
    </source>
</evidence>
<dbReference type="AlphaFoldDB" id="A0A3P3EP32"/>
<evidence type="ECO:0000313" key="7">
    <source>
        <dbReference type="EMBL" id="RRH87836.1"/>
    </source>
</evidence>
<dbReference type="EMBL" id="RQXT01000095">
    <property type="protein sequence ID" value="RRH87836.1"/>
    <property type="molecule type" value="Genomic_DNA"/>
</dbReference>
<evidence type="ECO:0000256" key="5">
    <source>
        <dbReference type="SAM" id="MobiDB-lite"/>
    </source>
</evidence>
<dbReference type="SUPFAM" id="SSF51905">
    <property type="entry name" value="FAD/NAD(P)-binding domain"/>
    <property type="match status" value="1"/>
</dbReference>
<name>A0A3P3EP32_9HYPH</name>
<dbReference type="PANTHER" id="PTHR11552:SF147">
    <property type="entry name" value="CHOLINE DEHYDROGENASE, MITOCHONDRIAL"/>
    <property type="match status" value="1"/>
</dbReference>
<dbReference type="OrthoDB" id="9785276at2"/>
<dbReference type="Gene3D" id="3.50.50.60">
    <property type="entry name" value="FAD/NAD(P)-binding domain"/>
    <property type="match status" value="1"/>
</dbReference>
<protein>
    <recommendedName>
        <fullName evidence="6">Glucose-methanol-choline oxidoreductase N-terminal domain-containing protein</fullName>
    </recommendedName>
</protein>
<dbReference type="GO" id="GO:0050660">
    <property type="term" value="F:flavin adenine dinucleotide binding"/>
    <property type="evidence" value="ECO:0007669"/>
    <property type="project" value="InterPro"/>
</dbReference>
<sequence>MQRANSSVRPSRGHGGPLNVSRPDISGSPLQAAFIAAGRELGYPMSPDYNGRQQEGFAVEEQTIESGSRISSARAFLTDEVRRRPNLRIFASAQVTRVDFDGLRAVGVTVASREGMKSLRARREVVLCAGAVGSPHLLKLSGIGPASELKQHGVKPLIDNPNVGANLQDHPLVSLRFACSTAVGLYRHTRPIRKVIAGAR</sequence>
<proteinExistence type="inferred from homology"/>
<evidence type="ECO:0000259" key="6">
    <source>
        <dbReference type="PROSITE" id="PS00624"/>
    </source>
</evidence>
<dbReference type="Gene3D" id="3.30.560.10">
    <property type="entry name" value="Glucose Oxidase, domain 3"/>
    <property type="match status" value="1"/>
</dbReference>
<dbReference type="GO" id="GO:0016614">
    <property type="term" value="F:oxidoreductase activity, acting on CH-OH group of donors"/>
    <property type="evidence" value="ECO:0007669"/>
    <property type="project" value="InterPro"/>
</dbReference>
<feature type="domain" description="Glucose-methanol-choline oxidoreductase N-terminal" evidence="6">
    <location>
        <begin position="130"/>
        <end position="144"/>
    </location>
</feature>
<comment type="cofactor">
    <cofactor evidence="1">
        <name>FAD</name>
        <dbReference type="ChEBI" id="CHEBI:57692"/>
    </cofactor>
</comment>
<evidence type="ECO:0000256" key="4">
    <source>
        <dbReference type="ARBA" id="ARBA00022827"/>
    </source>
</evidence>
<dbReference type="InterPro" id="IPR012132">
    <property type="entry name" value="GMC_OxRdtase"/>
</dbReference>
<reference evidence="7 8" key="1">
    <citation type="submission" date="2018-11" db="EMBL/GenBank/DDBJ databases">
        <title>the genome of Mesorhizobium tamadayense DSM 28320.</title>
        <authorList>
            <person name="Gao J."/>
        </authorList>
    </citation>
    <scope>NUCLEOTIDE SEQUENCE [LARGE SCALE GENOMIC DNA]</scope>
    <source>
        <strain evidence="7 8">DSM 28320</strain>
    </source>
</reference>
<accession>A0A3P3EP32</accession>